<reference evidence="2" key="1">
    <citation type="submission" date="2015-04" db="UniProtKB">
        <authorList>
            <consortium name="EnsemblPlants"/>
        </authorList>
    </citation>
    <scope>IDENTIFICATION</scope>
</reference>
<reference evidence="2" key="2">
    <citation type="submission" date="2018-05" db="EMBL/GenBank/DDBJ databases">
        <title>OmerRS3 (Oryza meridionalis Reference Sequence Version 3).</title>
        <authorList>
            <person name="Zhang J."/>
            <person name="Kudrna D."/>
            <person name="Lee S."/>
            <person name="Talag J."/>
            <person name="Welchert J."/>
            <person name="Wing R.A."/>
        </authorList>
    </citation>
    <scope>NUCLEOTIDE SEQUENCE [LARGE SCALE GENOMIC DNA]</scope>
    <source>
        <strain evidence="2">cv. OR44</strain>
    </source>
</reference>
<organism evidence="2">
    <name type="scientific">Oryza meridionalis</name>
    <dbReference type="NCBI Taxonomy" id="40149"/>
    <lineage>
        <taxon>Eukaryota</taxon>
        <taxon>Viridiplantae</taxon>
        <taxon>Streptophyta</taxon>
        <taxon>Embryophyta</taxon>
        <taxon>Tracheophyta</taxon>
        <taxon>Spermatophyta</taxon>
        <taxon>Magnoliopsida</taxon>
        <taxon>Liliopsida</taxon>
        <taxon>Poales</taxon>
        <taxon>Poaceae</taxon>
        <taxon>BOP clade</taxon>
        <taxon>Oryzoideae</taxon>
        <taxon>Oryzeae</taxon>
        <taxon>Oryzinae</taxon>
        <taxon>Oryza</taxon>
    </lineage>
</organism>
<dbReference type="Proteomes" id="UP000008021">
    <property type="component" value="Chromosome 10"/>
</dbReference>
<feature type="transmembrane region" description="Helical" evidence="1">
    <location>
        <begin position="79"/>
        <end position="103"/>
    </location>
</feature>
<dbReference type="Gramene" id="OMERI10G07810.1">
    <property type="protein sequence ID" value="OMERI10G07810.1"/>
    <property type="gene ID" value="OMERI10G07810"/>
</dbReference>
<keyword evidence="1" id="KW-1133">Transmembrane helix</keyword>
<dbReference type="EnsemblPlants" id="OMERI10G07810.1">
    <property type="protein sequence ID" value="OMERI10G07810.1"/>
    <property type="gene ID" value="OMERI10G07810"/>
</dbReference>
<accession>A0A0E0EY33</accession>
<proteinExistence type="predicted"/>
<evidence type="ECO:0000256" key="1">
    <source>
        <dbReference type="SAM" id="Phobius"/>
    </source>
</evidence>
<name>A0A0E0EY33_9ORYZ</name>
<sequence length="112" mass="11977">MSAEVVWWWSIGASAVDSRVVCGGPALPGRQRWLIPPPEGVVVLSHPSRAVAERKPSPGSFEPGRTAAARRPVTLSGGWSGVSLLLVVCFGAVGVWRVVYFFFFPGYDPPGL</sequence>
<keyword evidence="1" id="KW-0472">Membrane</keyword>
<protein>
    <submittedName>
        <fullName evidence="2">Uncharacterized protein</fullName>
    </submittedName>
</protein>
<keyword evidence="3" id="KW-1185">Reference proteome</keyword>
<keyword evidence="1" id="KW-0812">Transmembrane</keyword>
<dbReference type="HOGENOM" id="CLU_156853_0_0_1"/>
<dbReference type="AlphaFoldDB" id="A0A0E0EY33"/>
<evidence type="ECO:0000313" key="2">
    <source>
        <dbReference type="EnsemblPlants" id="OMERI10G07810.1"/>
    </source>
</evidence>
<evidence type="ECO:0000313" key="3">
    <source>
        <dbReference type="Proteomes" id="UP000008021"/>
    </source>
</evidence>